<name>A0A0A9FUD4_ARUDO</name>
<proteinExistence type="predicted"/>
<dbReference type="AlphaFoldDB" id="A0A0A9FUD4"/>
<organism evidence="1">
    <name type="scientific">Arundo donax</name>
    <name type="common">Giant reed</name>
    <name type="synonym">Donax arundinaceus</name>
    <dbReference type="NCBI Taxonomy" id="35708"/>
    <lineage>
        <taxon>Eukaryota</taxon>
        <taxon>Viridiplantae</taxon>
        <taxon>Streptophyta</taxon>
        <taxon>Embryophyta</taxon>
        <taxon>Tracheophyta</taxon>
        <taxon>Spermatophyta</taxon>
        <taxon>Magnoliopsida</taxon>
        <taxon>Liliopsida</taxon>
        <taxon>Poales</taxon>
        <taxon>Poaceae</taxon>
        <taxon>PACMAD clade</taxon>
        <taxon>Arundinoideae</taxon>
        <taxon>Arundineae</taxon>
        <taxon>Arundo</taxon>
    </lineage>
</organism>
<reference evidence="1" key="2">
    <citation type="journal article" date="2015" name="Data Brief">
        <title>Shoot transcriptome of the giant reed, Arundo donax.</title>
        <authorList>
            <person name="Barrero R.A."/>
            <person name="Guerrero F.D."/>
            <person name="Moolhuijzen P."/>
            <person name="Goolsby J.A."/>
            <person name="Tidwell J."/>
            <person name="Bellgard S.E."/>
            <person name="Bellgard M.I."/>
        </authorList>
    </citation>
    <scope>NUCLEOTIDE SEQUENCE</scope>
    <source>
        <tissue evidence="1">Shoot tissue taken approximately 20 cm above the soil surface</tissue>
    </source>
</reference>
<accession>A0A0A9FUD4</accession>
<dbReference type="EMBL" id="GBRH01182024">
    <property type="protein sequence ID" value="JAE15872.1"/>
    <property type="molecule type" value="Transcribed_RNA"/>
</dbReference>
<evidence type="ECO:0000313" key="1">
    <source>
        <dbReference type="EMBL" id="JAE15872.1"/>
    </source>
</evidence>
<sequence>MFLWIDSTMESWDKLTDNTMRSD</sequence>
<protein>
    <submittedName>
        <fullName evidence="1">Uncharacterized protein</fullName>
    </submittedName>
</protein>
<reference evidence="1" key="1">
    <citation type="submission" date="2014-09" db="EMBL/GenBank/DDBJ databases">
        <authorList>
            <person name="Magalhaes I.L.F."/>
            <person name="Oliveira U."/>
            <person name="Santos F.R."/>
            <person name="Vidigal T.H.D.A."/>
            <person name="Brescovit A.D."/>
            <person name="Santos A.J."/>
        </authorList>
    </citation>
    <scope>NUCLEOTIDE SEQUENCE</scope>
    <source>
        <tissue evidence="1">Shoot tissue taken approximately 20 cm above the soil surface</tissue>
    </source>
</reference>